<reference evidence="1 2" key="1">
    <citation type="submission" date="2022-12" db="EMBL/GenBank/DDBJ databases">
        <authorList>
            <person name="Mo P."/>
        </authorList>
    </citation>
    <scope>NUCLEOTIDE SEQUENCE [LARGE SCALE GENOMIC DNA]</scope>
    <source>
        <strain evidence="1 2">HUAS 2-6</strain>
    </source>
</reference>
<proteinExistence type="predicted"/>
<evidence type="ECO:0000313" key="2">
    <source>
        <dbReference type="Proteomes" id="UP001212326"/>
    </source>
</evidence>
<gene>
    <name evidence="1" type="ORF">O1G22_13770</name>
</gene>
<organism evidence="1 2">
    <name type="scientific">Streptomyces camelliae</name>
    <dbReference type="NCBI Taxonomy" id="3004093"/>
    <lineage>
        <taxon>Bacteria</taxon>
        <taxon>Bacillati</taxon>
        <taxon>Actinomycetota</taxon>
        <taxon>Actinomycetes</taxon>
        <taxon>Kitasatosporales</taxon>
        <taxon>Streptomycetaceae</taxon>
        <taxon>Streptomyces</taxon>
    </lineage>
</organism>
<dbReference type="Proteomes" id="UP001212326">
    <property type="component" value="Chromosome"/>
</dbReference>
<dbReference type="RefSeq" id="WP_270081623.1">
    <property type="nucleotide sequence ID" value="NZ_CP115300.1"/>
</dbReference>
<evidence type="ECO:0000313" key="1">
    <source>
        <dbReference type="EMBL" id="WBO63817.1"/>
    </source>
</evidence>
<sequence>MVLKRLPGKKGTIMARQREQYGRFYEEDFGLSGLGGKLCSGKRPRPTPPAVLELAAEAVRDEEDHQLGRDVRLLLESPVPDEVISVVWPAVTGGNFDPGDHGIGARDWLRMVAEVSRVDVPDKTEAQQPGLPEGELRACVLAEIRSAEPALRSTLPLPRVVSTLRQIVDEADADLGFRLFLRVLKAYAVPVDQGQYDRLLSIGDRLAYPLAAVFEGLAVRWRPLDAGRRDFGTRFGLPFLAAMFHGGWDAWRYEGSGTPREHVGRLAHGDRGLGPGTQAAVLLQDVRRLAGSALSDDAVTALWRTAAHRWNAAEAFDADGRAWLREIAEVCTARLADVAPAYVPALPTLRSDLTEAVLREVRDIGPALDRSVTHHCRSAATEGIASVLEETVRSVDPDLGFRFLLHLLASYDVAVSETQYARYQEIGARFGFHEEYVAEQVSANTAHANDRAD</sequence>
<keyword evidence="2" id="KW-1185">Reference proteome</keyword>
<accession>A0ABY7P068</accession>
<dbReference type="EMBL" id="CP115300">
    <property type="protein sequence ID" value="WBO63817.1"/>
    <property type="molecule type" value="Genomic_DNA"/>
</dbReference>
<protein>
    <submittedName>
        <fullName evidence="1">Uncharacterized protein</fullName>
    </submittedName>
</protein>
<name>A0ABY7P068_9ACTN</name>